<keyword evidence="6" id="KW-1185">Reference proteome</keyword>
<name>A0ABV0YQT1_9TELE</name>
<accession>A0ABV0YQT1</accession>
<dbReference type="PROSITE" id="PS50092">
    <property type="entry name" value="TSP1"/>
    <property type="match status" value="1"/>
</dbReference>
<dbReference type="InterPro" id="IPR000884">
    <property type="entry name" value="TSP1_rpt"/>
</dbReference>
<evidence type="ECO:0000256" key="2">
    <source>
        <dbReference type="ARBA" id="ARBA00022737"/>
    </source>
</evidence>
<evidence type="ECO:0000313" key="5">
    <source>
        <dbReference type="EMBL" id="MEQ2296219.1"/>
    </source>
</evidence>
<dbReference type="PROSITE" id="PS50900">
    <property type="entry name" value="PLAC"/>
    <property type="match status" value="1"/>
</dbReference>
<sequence>MCIIVLCCQCSVTCGNGTQQRQALCHTRDNTIGLCLDSKPDTIRVCRMEPCRKGSSDLNKNGNILIHWLSRPNPNYPRISSRLSCTRDRSVFCHMEALQRYCSLPDYWRLCCKTCNSINSTKAEPNSTDIVTTPGPIDDFITPSDEAVTGTVPYSESTVTSSGEDTATTWTFPSGDDIKESYSSSGGVTDTVVLEDSLSKMIPTINGGDTTSPPWLDLPEYISVGVPIPTMSSDLPGTPVPTVESHTKEEQVTVTPEIISTLKPQQNVAEYNERNSIDVFDNRVVGVNGDVSQNNLIPKHRVSLREQTKNKRIQELLVEKRNFVLRMKRGHTEQ</sequence>
<dbReference type="EMBL" id="JAHRIP010039659">
    <property type="protein sequence ID" value="MEQ2296219.1"/>
    <property type="molecule type" value="Genomic_DNA"/>
</dbReference>
<dbReference type="Pfam" id="PF00090">
    <property type="entry name" value="TSP_1"/>
    <property type="match status" value="1"/>
</dbReference>
<dbReference type="Proteomes" id="UP001469553">
    <property type="component" value="Unassembled WGS sequence"/>
</dbReference>
<evidence type="ECO:0000256" key="3">
    <source>
        <dbReference type="SAM" id="MobiDB-lite"/>
    </source>
</evidence>
<gene>
    <name evidence="5" type="ORF">AMECASPLE_022687</name>
</gene>
<organism evidence="5 6">
    <name type="scientific">Ameca splendens</name>
    <dbReference type="NCBI Taxonomy" id="208324"/>
    <lineage>
        <taxon>Eukaryota</taxon>
        <taxon>Metazoa</taxon>
        <taxon>Chordata</taxon>
        <taxon>Craniata</taxon>
        <taxon>Vertebrata</taxon>
        <taxon>Euteleostomi</taxon>
        <taxon>Actinopterygii</taxon>
        <taxon>Neopterygii</taxon>
        <taxon>Teleostei</taxon>
        <taxon>Neoteleostei</taxon>
        <taxon>Acanthomorphata</taxon>
        <taxon>Ovalentaria</taxon>
        <taxon>Atherinomorphae</taxon>
        <taxon>Cyprinodontiformes</taxon>
        <taxon>Goodeidae</taxon>
        <taxon>Ameca</taxon>
    </lineage>
</organism>
<dbReference type="InterPro" id="IPR010909">
    <property type="entry name" value="PLAC"/>
</dbReference>
<evidence type="ECO:0000259" key="4">
    <source>
        <dbReference type="PROSITE" id="PS50900"/>
    </source>
</evidence>
<feature type="region of interest" description="Disordered" evidence="3">
    <location>
        <begin position="144"/>
        <end position="172"/>
    </location>
</feature>
<feature type="domain" description="PLAC" evidence="4">
    <location>
        <begin position="81"/>
        <end position="119"/>
    </location>
</feature>
<protein>
    <recommendedName>
        <fullName evidence="4">PLAC domain-containing protein</fullName>
    </recommendedName>
</protein>
<proteinExistence type="predicted"/>
<comment type="caution">
    <text evidence="5">The sequence shown here is derived from an EMBL/GenBank/DDBJ whole genome shotgun (WGS) entry which is preliminary data.</text>
</comment>
<keyword evidence="2" id="KW-0677">Repeat</keyword>
<dbReference type="Gene3D" id="2.20.100.10">
    <property type="entry name" value="Thrombospondin type-1 (TSP1) repeat"/>
    <property type="match status" value="1"/>
</dbReference>
<reference evidence="5 6" key="1">
    <citation type="submission" date="2021-06" db="EMBL/GenBank/DDBJ databases">
        <authorList>
            <person name="Palmer J.M."/>
        </authorList>
    </citation>
    <scope>NUCLEOTIDE SEQUENCE [LARGE SCALE GENOMIC DNA]</scope>
    <source>
        <strain evidence="5 6">AS_MEX2019</strain>
        <tissue evidence="5">Muscle</tissue>
    </source>
</reference>
<dbReference type="InterPro" id="IPR036383">
    <property type="entry name" value="TSP1_rpt_sf"/>
</dbReference>
<evidence type="ECO:0000313" key="6">
    <source>
        <dbReference type="Proteomes" id="UP001469553"/>
    </source>
</evidence>
<keyword evidence="1" id="KW-0732">Signal</keyword>
<evidence type="ECO:0000256" key="1">
    <source>
        <dbReference type="ARBA" id="ARBA00022729"/>
    </source>
</evidence>
<feature type="compositionally biased region" description="Polar residues" evidence="3">
    <location>
        <begin position="152"/>
        <end position="172"/>
    </location>
</feature>